<reference evidence="4" key="1">
    <citation type="submission" date="2016-05" db="EMBL/GenBank/DDBJ databases">
        <authorList>
            <person name="Naeem Raeece"/>
        </authorList>
    </citation>
    <scope>NUCLEOTIDE SEQUENCE [LARGE SCALE GENOMIC DNA]</scope>
</reference>
<accession>A0A1A8XFD7</accession>
<feature type="transmembrane region" description="Helical" evidence="2">
    <location>
        <begin position="273"/>
        <end position="295"/>
    </location>
</feature>
<dbReference type="EMBL" id="FLQV01003557">
    <property type="protein sequence ID" value="SBT02601.1"/>
    <property type="molecule type" value="Genomic_DNA"/>
</dbReference>
<name>A0A1A8XFD7_PLAOA</name>
<gene>
    <name evidence="3" type="ORF">POVCU1_078720</name>
</gene>
<keyword evidence="2" id="KW-0472">Membrane</keyword>
<feature type="region of interest" description="Disordered" evidence="1">
    <location>
        <begin position="224"/>
        <end position="255"/>
    </location>
</feature>
<evidence type="ECO:0000313" key="3">
    <source>
        <dbReference type="EMBL" id="SBT02601.1"/>
    </source>
</evidence>
<sequence>MDNANKILSDLPKYKLYDKLNKNIENDNYSRYCQKFKFMDTRYVGFNNLCSMFARNLTKLKEILEVEYDNKERCRYFIFWIHDQIKKKFNTDWKDKNNINYVLLQLYQVELDIQANSENNNCYYEYMTNTGLDLWVEWKYLYDYIKNYDEIKRKITSDNKLCPIYQEYLGNIEKIYKNFKSECCSSSSAKCPDPLESNEWCADGFILSKFSCDISKELNTSSDVYSTTPVAGKEQRSDESHLAASSSLENEHNTNGDGMFNNTDYYAKLGVSLPFLGILSTFVYLYNFTTFGTWIRSKLMRKSKMNLNLDDDAQHLLLHDSENIHLNTYNDDFNINYHSL</sequence>
<keyword evidence="2" id="KW-1133">Transmembrane helix</keyword>
<evidence type="ECO:0000256" key="1">
    <source>
        <dbReference type="SAM" id="MobiDB-lite"/>
    </source>
</evidence>
<dbReference type="AlphaFoldDB" id="A0A1A8XFD7"/>
<dbReference type="InterPro" id="IPR008780">
    <property type="entry name" value="Plasmodium_Vir"/>
</dbReference>
<protein>
    <submittedName>
        <fullName evidence="3">PIR Superfamily Protein</fullName>
    </submittedName>
</protein>
<evidence type="ECO:0000256" key="2">
    <source>
        <dbReference type="SAM" id="Phobius"/>
    </source>
</evidence>
<proteinExistence type="predicted"/>
<organism evidence="3 4">
    <name type="scientific">Plasmodium ovale curtisi</name>
    <dbReference type="NCBI Taxonomy" id="864141"/>
    <lineage>
        <taxon>Eukaryota</taxon>
        <taxon>Sar</taxon>
        <taxon>Alveolata</taxon>
        <taxon>Apicomplexa</taxon>
        <taxon>Aconoidasida</taxon>
        <taxon>Haemosporida</taxon>
        <taxon>Plasmodiidae</taxon>
        <taxon>Plasmodium</taxon>
        <taxon>Plasmodium (Plasmodium)</taxon>
    </lineage>
</organism>
<dbReference type="Proteomes" id="UP000078546">
    <property type="component" value="Unassembled WGS sequence"/>
</dbReference>
<keyword evidence="2" id="KW-0812">Transmembrane</keyword>
<dbReference type="Pfam" id="PF05795">
    <property type="entry name" value="Plasmodium_Vir"/>
    <property type="match status" value="2"/>
</dbReference>
<evidence type="ECO:0000313" key="4">
    <source>
        <dbReference type="Proteomes" id="UP000078546"/>
    </source>
</evidence>